<feature type="domain" description="T6SS Phospholipase effector Tle1-like catalytic" evidence="2">
    <location>
        <begin position="11"/>
        <end position="371"/>
    </location>
</feature>
<evidence type="ECO:0000259" key="2">
    <source>
        <dbReference type="Pfam" id="PF09994"/>
    </source>
</evidence>
<evidence type="ECO:0000313" key="4">
    <source>
        <dbReference type="Proteomes" id="UP001140513"/>
    </source>
</evidence>
<sequence>MSSFIPEPVSKRIIICCDGTWQSAVSGVKGSPSNITRLAQCLKRVDVDDHGKTWQQIVWYDSGVGTTSSKIGKMVEGAVGGGLEGNVIEAYNFVALNWCRGDRIFCFGFSRGAYTARTIAGLISDIGICEPRNMNDFPDIWRQYKTMDSERFYGSDAHFAWTDGKAAEKQPQDLGYKNRNFIWEKHPHGDWAQTSESREIELVGVFDTVGAIGMPSMHGFEARLPWKEDDPKFHNVKLNRNIKRAFQALALDEHREAFAPTLYHLPEGISASDAQLEEQRQKVQAAEADFYAHRYDQETPQEKRQAIHDKYNEARRELVRIQESRKPQSELLQVWFPGVHINNGGGSSDTLKNEGDMEEMANITFAWMLDQIRPYLAINETVIHQEYRNRQIYIDELNEIVRKYQEDKRKQEEAHVEETYAQSFRRLASNAASYVTHPLSKKGPDLRRRDYGWGTGTIIDSYTAMYYANGSQARTPGAYHKDKKHAAPGLTNEQVHPSVGFRMFATKEEKDPKLRYTPIGMDTDKFIRLPNASGGWGYSINGIVLPEYVLKRRSDFGGSPGYETLAIQGDKASSYVQAVYGHPIYEH</sequence>
<name>A0A9W8XQG4_9PLEO</name>
<accession>A0A9W8XQG4</accession>
<dbReference type="AlphaFoldDB" id="A0A9W8XQG4"/>
<dbReference type="Proteomes" id="UP001140513">
    <property type="component" value="Unassembled WGS sequence"/>
</dbReference>
<evidence type="ECO:0000256" key="1">
    <source>
        <dbReference type="SAM" id="Coils"/>
    </source>
</evidence>
<dbReference type="PANTHER" id="PTHR33840:SF16">
    <property type="entry name" value="DUF2235 DOMAIN-CONTAINING PROTEIN"/>
    <property type="match status" value="1"/>
</dbReference>
<dbReference type="EMBL" id="JAPEUX010000003">
    <property type="protein sequence ID" value="KAJ4356011.1"/>
    <property type="molecule type" value="Genomic_DNA"/>
</dbReference>
<proteinExistence type="predicted"/>
<keyword evidence="1" id="KW-0175">Coiled coil</keyword>
<dbReference type="GeneID" id="80907567"/>
<gene>
    <name evidence="3" type="ORF">N0V89_004037</name>
</gene>
<evidence type="ECO:0000313" key="3">
    <source>
        <dbReference type="EMBL" id="KAJ4356011.1"/>
    </source>
</evidence>
<dbReference type="InterPro" id="IPR018712">
    <property type="entry name" value="Tle1-like_cat"/>
</dbReference>
<dbReference type="PANTHER" id="PTHR33840">
    <property type="match status" value="1"/>
</dbReference>
<protein>
    <recommendedName>
        <fullName evidence="2">T6SS Phospholipase effector Tle1-like catalytic domain-containing protein</fullName>
    </recommendedName>
</protein>
<feature type="coiled-coil region" evidence="1">
    <location>
        <begin position="269"/>
        <end position="324"/>
    </location>
</feature>
<dbReference type="OrthoDB" id="3057168at2759"/>
<dbReference type="RefSeq" id="XP_056073137.1">
    <property type="nucleotide sequence ID" value="XM_056212829.1"/>
</dbReference>
<reference evidence="3" key="1">
    <citation type="submission" date="2022-10" db="EMBL/GenBank/DDBJ databases">
        <title>Tapping the CABI collections for fungal endophytes: first genome assemblies for Collariella, Neodidymelliopsis, Ascochyta clinopodiicola, Didymella pomorum, Didymosphaeria variabile, Neocosmospora piperis and Neocucurbitaria cava.</title>
        <authorList>
            <person name="Hill R."/>
        </authorList>
    </citation>
    <scope>NUCLEOTIDE SEQUENCE</scope>
    <source>
        <strain evidence="3">IMI 356815</strain>
    </source>
</reference>
<dbReference type="Pfam" id="PF09994">
    <property type="entry name" value="T6SS_Tle1-like_cat"/>
    <property type="match status" value="1"/>
</dbReference>
<comment type="caution">
    <text evidence="3">The sequence shown here is derived from an EMBL/GenBank/DDBJ whole genome shotgun (WGS) entry which is preliminary data.</text>
</comment>
<organism evidence="3 4">
    <name type="scientific">Didymosphaeria variabile</name>
    <dbReference type="NCBI Taxonomy" id="1932322"/>
    <lineage>
        <taxon>Eukaryota</taxon>
        <taxon>Fungi</taxon>
        <taxon>Dikarya</taxon>
        <taxon>Ascomycota</taxon>
        <taxon>Pezizomycotina</taxon>
        <taxon>Dothideomycetes</taxon>
        <taxon>Pleosporomycetidae</taxon>
        <taxon>Pleosporales</taxon>
        <taxon>Massarineae</taxon>
        <taxon>Didymosphaeriaceae</taxon>
        <taxon>Didymosphaeria</taxon>
    </lineage>
</organism>
<keyword evidence="4" id="KW-1185">Reference proteome</keyword>